<name>A0A4R2BAU2_9BACI</name>
<gene>
    <name evidence="2" type="ORF">EV146_110150</name>
</gene>
<dbReference type="RefSeq" id="WP_132009534.1">
    <property type="nucleotide sequence ID" value="NZ_JABUHM010000011.1"/>
</dbReference>
<dbReference type="AlphaFoldDB" id="A0A4R2BAU2"/>
<dbReference type="EMBL" id="SLVV01000010">
    <property type="protein sequence ID" value="TCN22664.1"/>
    <property type="molecule type" value="Genomic_DNA"/>
</dbReference>
<keyword evidence="3" id="KW-1185">Reference proteome</keyword>
<protein>
    <submittedName>
        <fullName evidence="2">Uncharacterized protein</fullName>
    </submittedName>
</protein>
<proteinExistence type="predicted"/>
<keyword evidence="1" id="KW-0472">Membrane</keyword>
<keyword evidence="1" id="KW-1133">Transmembrane helix</keyword>
<feature type="transmembrane region" description="Helical" evidence="1">
    <location>
        <begin position="128"/>
        <end position="149"/>
    </location>
</feature>
<dbReference type="Proteomes" id="UP000295689">
    <property type="component" value="Unassembled WGS sequence"/>
</dbReference>
<reference evidence="2 3" key="1">
    <citation type="journal article" date="2015" name="Stand. Genomic Sci.">
        <title>Genomic Encyclopedia of Bacterial and Archaeal Type Strains, Phase III: the genomes of soil and plant-associated and newly described type strains.</title>
        <authorList>
            <person name="Whitman W.B."/>
            <person name="Woyke T."/>
            <person name="Klenk H.P."/>
            <person name="Zhou Y."/>
            <person name="Lilburn T.G."/>
            <person name="Beck B.J."/>
            <person name="De Vos P."/>
            <person name="Vandamme P."/>
            <person name="Eisen J.A."/>
            <person name="Garrity G."/>
            <person name="Hugenholtz P."/>
            <person name="Kyrpides N.C."/>
        </authorList>
    </citation>
    <scope>NUCLEOTIDE SEQUENCE [LARGE SCALE GENOMIC DNA]</scope>
    <source>
        <strain evidence="2 3">CV53</strain>
    </source>
</reference>
<feature type="transmembrane region" description="Helical" evidence="1">
    <location>
        <begin position="29"/>
        <end position="46"/>
    </location>
</feature>
<feature type="transmembrane region" description="Helical" evidence="1">
    <location>
        <begin position="96"/>
        <end position="116"/>
    </location>
</feature>
<keyword evidence="1" id="KW-0812">Transmembrane</keyword>
<evidence type="ECO:0000313" key="2">
    <source>
        <dbReference type="EMBL" id="TCN22664.1"/>
    </source>
</evidence>
<accession>A0A4R2BAU2</accession>
<sequence length="154" mass="17719">MYIWNLTALILALREDSLNEKQKKTYRNVFWILAALTILTLPVVVDPSSMNTYDMMDLACFIVINAIGIMMAYGIYKKGVHEDFFLPYFSLNIPIFIRTTILSILLMIIGYTYILMFAPQHSMDGTNVIDLAISIIVELVFNAMLVQSFRKVYQ</sequence>
<evidence type="ECO:0000256" key="1">
    <source>
        <dbReference type="SAM" id="Phobius"/>
    </source>
</evidence>
<organism evidence="2 3">
    <name type="scientific">Mesobacillus foraminis</name>
    <dbReference type="NCBI Taxonomy" id="279826"/>
    <lineage>
        <taxon>Bacteria</taxon>
        <taxon>Bacillati</taxon>
        <taxon>Bacillota</taxon>
        <taxon>Bacilli</taxon>
        <taxon>Bacillales</taxon>
        <taxon>Bacillaceae</taxon>
        <taxon>Mesobacillus</taxon>
    </lineage>
</organism>
<comment type="caution">
    <text evidence="2">The sequence shown here is derived from an EMBL/GenBank/DDBJ whole genome shotgun (WGS) entry which is preliminary data.</text>
</comment>
<evidence type="ECO:0000313" key="3">
    <source>
        <dbReference type="Proteomes" id="UP000295689"/>
    </source>
</evidence>
<feature type="transmembrane region" description="Helical" evidence="1">
    <location>
        <begin position="58"/>
        <end position="76"/>
    </location>
</feature>